<feature type="compositionally biased region" description="Basic and acidic residues" evidence="1">
    <location>
        <begin position="25"/>
        <end position="37"/>
    </location>
</feature>
<evidence type="ECO:0000256" key="1">
    <source>
        <dbReference type="SAM" id="MobiDB-lite"/>
    </source>
</evidence>
<feature type="signal peptide" evidence="2">
    <location>
        <begin position="1"/>
        <end position="17"/>
    </location>
</feature>
<protein>
    <submittedName>
        <fullName evidence="3">Uncharacterized protein</fullName>
    </submittedName>
</protein>
<sequence length="100" mass="10355">MGRSSAVALVFIAVVFASSMSRSEGRMLSERTSDLHGSKRTPLANPGLYLSALPKGSATSSSTPSKKGHAEVVDEKLVARHLGSLGRVLVESVPSPGVGH</sequence>
<dbReference type="Proteomes" id="UP001634007">
    <property type="component" value="Unassembled WGS sequence"/>
</dbReference>
<evidence type="ECO:0000256" key="2">
    <source>
        <dbReference type="SAM" id="SignalP"/>
    </source>
</evidence>
<feature type="chain" id="PRO_5044883015" evidence="2">
    <location>
        <begin position="18"/>
        <end position="100"/>
    </location>
</feature>
<reference evidence="3 4" key="1">
    <citation type="submission" date="2024-11" db="EMBL/GenBank/DDBJ databases">
        <title>Chromosome-level genome assembly of Eucalyptus globulus Labill. provides insights into its genome evolution.</title>
        <authorList>
            <person name="Li X."/>
        </authorList>
    </citation>
    <scope>NUCLEOTIDE SEQUENCE [LARGE SCALE GENOMIC DNA]</scope>
    <source>
        <strain evidence="3">CL2024</strain>
        <tissue evidence="3">Fresh tender leaves</tissue>
    </source>
</reference>
<dbReference type="PANTHER" id="PTHR37180">
    <property type="entry name" value="PRECURSOR OF CEP14"/>
    <property type="match status" value="1"/>
</dbReference>
<dbReference type="EMBL" id="JBJKBG010000005">
    <property type="protein sequence ID" value="KAL3739854.1"/>
    <property type="molecule type" value="Genomic_DNA"/>
</dbReference>
<dbReference type="InterPro" id="IPR038930">
    <property type="entry name" value="CEP13/CEP14"/>
</dbReference>
<feature type="region of interest" description="Disordered" evidence="1">
    <location>
        <begin position="25"/>
        <end position="72"/>
    </location>
</feature>
<dbReference type="AlphaFoldDB" id="A0ABD3KLK2"/>
<name>A0ABD3KLK2_EUCGL</name>
<keyword evidence="4" id="KW-1185">Reference proteome</keyword>
<comment type="caution">
    <text evidence="3">The sequence shown here is derived from an EMBL/GenBank/DDBJ whole genome shotgun (WGS) entry which is preliminary data.</text>
</comment>
<keyword evidence="2" id="KW-0732">Signal</keyword>
<dbReference type="PANTHER" id="PTHR37180:SF2">
    <property type="entry name" value="PRECURSOR OF CEP14"/>
    <property type="match status" value="1"/>
</dbReference>
<organism evidence="3 4">
    <name type="scientific">Eucalyptus globulus</name>
    <name type="common">Tasmanian blue gum</name>
    <dbReference type="NCBI Taxonomy" id="34317"/>
    <lineage>
        <taxon>Eukaryota</taxon>
        <taxon>Viridiplantae</taxon>
        <taxon>Streptophyta</taxon>
        <taxon>Embryophyta</taxon>
        <taxon>Tracheophyta</taxon>
        <taxon>Spermatophyta</taxon>
        <taxon>Magnoliopsida</taxon>
        <taxon>eudicotyledons</taxon>
        <taxon>Gunneridae</taxon>
        <taxon>Pentapetalae</taxon>
        <taxon>rosids</taxon>
        <taxon>malvids</taxon>
        <taxon>Myrtales</taxon>
        <taxon>Myrtaceae</taxon>
        <taxon>Myrtoideae</taxon>
        <taxon>Eucalypteae</taxon>
        <taxon>Eucalyptus</taxon>
    </lineage>
</organism>
<evidence type="ECO:0000313" key="3">
    <source>
        <dbReference type="EMBL" id="KAL3739854.1"/>
    </source>
</evidence>
<gene>
    <name evidence="3" type="ORF">ACJRO7_021170</name>
</gene>
<evidence type="ECO:0000313" key="4">
    <source>
        <dbReference type="Proteomes" id="UP001634007"/>
    </source>
</evidence>
<proteinExistence type="predicted"/>
<accession>A0ABD3KLK2</accession>